<name>A2E9R7_TRIV3</name>
<evidence type="ECO:0000313" key="2">
    <source>
        <dbReference type="Proteomes" id="UP000001542"/>
    </source>
</evidence>
<dbReference type="Proteomes" id="UP000001542">
    <property type="component" value="Unassembled WGS sequence"/>
</dbReference>
<dbReference type="VEuPathDB" id="TrichDB:TVAG_282020"/>
<keyword evidence="2" id="KW-1185">Reference proteome</keyword>
<dbReference type="EMBL" id="DS113335">
    <property type="protein sequence ID" value="EAY10602.1"/>
    <property type="molecule type" value="Genomic_DNA"/>
</dbReference>
<accession>A2E9R7</accession>
<evidence type="ECO:0000313" key="1">
    <source>
        <dbReference type="EMBL" id="EAY10602.1"/>
    </source>
</evidence>
<dbReference type="RefSeq" id="XP_001322825.1">
    <property type="nucleotide sequence ID" value="XM_001322790.1"/>
</dbReference>
<gene>
    <name evidence="1" type="ORF">TVAG_282020</name>
</gene>
<proteinExistence type="predicted"/>
<reference evidence="1" key="1">
    <citation type="submission" date="2006-10" db="EMBL/GenBank/DDBJ databases">
        <authorList>
            <person name="Amadeo P."/>
            <person name="Zhao Q."/>
            <person name="Wortman J."/>
            <person name="Fraser-Liggett C."/>
            <person name="Carlton J."/>
        </authorList>
    </citation>
    <scope>NUCLEOTIDE SEQUENCE</scope>
    <source>
        <strain evidence="1">G3</strain>
    </source>
</reference>
<dbReference type="AlphaFoldDB" id="A2E9R7"/>
<dbReference type="KEGG" id="tva:4768537"/>
<sequence length="290" mass="33392">MTESNGADVYIIHDNNEKGKTEEYRCPDDSANYTYSFPNESDEFIIITDSTEIYIYRILRYNLPSRLYFKSNIDELCKYLLKNGDTELRPVELGELINCYCSNNKYVYNDMGSGPEDVRNVLNEGVNYVGYSGTPIPTDKDFFVAPLFVPDQEDQSSPGHFITGVFQKQPNGSEHPYKLYVFDSCGFRSSTLRLGYEEYDDDAKVEIEVPVETLNKKNLQKKSDTCPYYTFVAAQIFSTYDNFASLFRFCNAEFRKSGDTKIDEGVRDFLIKYGVSPKAFRNLRDRGTFD</sequence>
<reference evidence="1" key="2">
    <citation type="journal article" date="2007" name="Science">
        <title>Draft genome sequence of the sexually transmitted pathogen Trichomonas vaginalis.</title>
        <authorList>
            <person name="Carlton J.M."/>
            <person name="Hirt R.P."/>
            <person name="Silva J.C."/>
            <person name="Delcher A.L."/>
            <person name="Schatz M."/>
            <person name="Zhao Q."/>
            <person name="Wortman J.R."/>
            <person name="Bidwell S.L."/>
            <person name="Alsmark U.C.M."/>
            <person name="Besteiro S."/>
            <person name="Sicheritz-Ponten T."/>
            <person name="Noel C.J."/>
            <person name="Dacks J.B."/>
            <person name="Foster P.G."/>
            <person name="Simillion C."/>
            <person name="Van de Peer Y."/>
            <person name="Miranda-Saavedra D."/>
            <person name="Barton G.J."/>
            <person name="Westrop G.D."/>
            <person name="Mueller S."/>
            <person name="Dessi D."/>
            <person name="Fiori P.L."/>
            <person name="Ren Q."/>
            <person name="Paulsen I."/>
            <person name="Zhang H."/>
            <person name="Bastida-Corcuera F.D."/>
            <person name="Simoes-Barbosa A."/>
            <person name="Brown M.T."/>
            <person name="Hayes R.D."/>
            <person name="Mukherjee M."/>
            <person name="Okumura C.Y."/>
            <person name="Schneider R."/>
            <person name="Smith A.J."/>
            <person name="Vanacova S."/>
            <person name="Villalvazo M."/>
            <person name="Haas B.J."/>
            <person name="Pertea M."/>
            <person name="Feldblyum T.V."/>
            <person name="Utterback T.R."/>
            <person name="Shu C.L."/>
            <person name="Osoegawa K."/>
            <person name="de Jong P.J."/>
            <person name="Hrdy I."/>
            <person name="Horvathova L."/>
            <person name="Zubacova Z."/>
            <person name="Dolezal P."/>
            <person name="Malik S.B."/>
            <person name="Logsdon J.M. Jr."/>
            <person name="Henze K."/>
            <person name="Gupta A."/>
            <person name="Wang C.C."/>
            <person name="Dunne R.L."/>
            <person name="Upcroft J.A."/>
            <person name="Upcroft P."/>
            <person name="White O."/>
            <person name="Salzberg S.L."/>
            <person name="Tang P."/>
            <person name="Chiu C.-H."/>
            <person name="Lee Y.-S."/>
            <person name="Embley T.M."/>
            <person name="Coombs G.H."/>
            <person name="Mottram J.C."/>
            <person name="Tachezy J."/>
            <person name="Fraser-Liggett C.M."/>
            <person name="Johnson P.J."/>
        </authorList>
    </citation>
    <scope>NUCLEOTIDE SEQUENCE [LARGE SCALE GENOMIC DNA]</scope>
    <source>
        <strain evidence="1">G3</strain>
    </source>
</reference>
<organism evidence="1 2">
    <name type="scientific">Trichomonas vaginalis (strain ATCC PRA-98 / G3)</name>
    <dbReference type="NCBI Taxonomy" id="412133"/>
    <lineage>
        <taxon>Eukaryota</taxon>
        <taxon>Metamonada</taxon>
        <taxon>Parabasalia</taxon>
        <taxon>Trichomonadida</taxon>
        <taxon>Trichomonadidae</taxon>
        <taxon>Trichomonas</taxon>
    </lineage>
</organism>
<dbReference type="InParanoid" id="A2E9R7"/>
<dbReference type="VEuPathDB" id="TrichDB:TVAGG3_0043380"/>
<protein>
    <submittedName>
        <fullName evidence="1">Uncharacterized protein</fullName>
    </submittedName>
</protein>
<dbReference type="SMR" id="A2E9R7"/>